<organism evidence="1 2">
    <name type="scientific">Guyanagaster necrorhizus</name>
    <dbReference type="NCBI Taxonomy" id="856835"/>
    <lineage>
        <taxon>Eukaryota</taxon>
        <taxon>Fungi</taxon>
        <taxon>Dikarya</taxon>
        <taxon>Basidiomycota</taxon>
        <taxon>Agaricomycotina</taxon>
        <taxon>Agaricomycetes</taxon>
        <taxon>Agaricomycetidae</taxon>
        <taxon>Agaricales</taxon>
        <taxon>Marasmiineae</taxon>
        <taxon>Physalacriaceae</taxon>
        <taxon>Guyanagaster</taxon>
    </lineage>
</organism>
<keyword evidence="2" id="KW-1185">Reference proteome</keyword>
<evidence type="ECO:0000313" key="1">
    <source>
        <dbReference type="EMBL" id="KAG7448477.1"/>
    </source>
</evidence>
<accession>A0A9P8AW15</accession>
<sequence>MPMDGSIIAVFQLGTPLLSIILSTTGGRSLLTSLSQHRTSSSTLEQFAMSREAGPFHQEHTAKGLSCLAPYAPNLSSISVGGFPWAQLRSFEIKQRSNCQLHAITVFGGDPTTLVYLFPLYRFLTQLRHLTINVVVTDQSITRLTIDQLGHLGTISVNAKNPVVQNAHELRLFVKLFRSCCGLDGPEKVPQTRMSSIELRLSRLPDAQDESLETAYTLVDMLQHKVLISMDRMIVGYALPFLYSPMSNTYRLSSPEGFLCVNANAMQTGQHLPTLLMGASHDNRTTSLYLPVVSPALFYLNLVRTAPSNSQPGAC</sequence>
<gene>
    <name evidence="1" type="ORF">BT62DRAFT_1003192</name>
</gene>
<protein>
    <submittedName>
        <fullName evidence="1">Uncharacterized protein</fullName>
    </submittedName>
</protein>
<dbReference type="Proteomes" id="UP000812287">
    <property type="component" value="Unassembled WGS sequence"/>
</dbReference>
<dbReference type="OrthoDB" id="2917243at2759"/>
<dbReference type="EMBL" id="MU250529">
    <property type="protein sequence ID" value="KAG7448477.1"/>
    <property type="molecule type" value="Genomic_DNA"/>
</dbReference>
<comment type="caution">
    <text evidence="1">The sequence shown here is derived from an EMBL/GenBank/DDBJ whole genome shotgun (WGS) entry which is preliminary data.</text>
</comment>
<evidence type="ECO:0000313" key="2">
    <source>
        <dbReference type="Proteomes" id="UP000812287"/>
    </source>
</evidence>
<dbReference type="RefSeq" id="XP_043041977.1">
    <property type="nucleotide sequence ID" value="XM_043176917.1"/>
</dbReference>
<dbReference type="GeneID" id="66099204"/>
<name>A0A9P8AW15_9AGAR</name>
<proteinExistence type="predicted"/>
<reference evidence="1" key="1">
    <citation type="submission" date="2020-11" db="EMBL/GenBank/DDBJ databases">
        <title>Adaptations for nitrogen fixation in a non-lichenized fungal sporocarp promotes dispersal by wood-feeding termites.</title>
        <authorList>
            <consortium name="DOE Joint Genome Institute"/>
            <person name="Koch R.A."/>
            <person name="Yoon G."/>
            <person name="Arayal U."/>
            <person name="Lail K."/>
            <person name="Amirebrahimi M."/>
            <person name="Labutti K."/>
            <person name="Lipzen A."/>
            <person name="Riley R."/>
            <person name="Barry K."/>
            <person name="Henrissat B."/>
            <person name="Grigoriev I.V."/>
            <person name="Herr J.R."/>
            <person name="Aime M.C."/>
        </authorList>
    </citation>
    <scope>NUCLEOTIDE SEQUENCE</scope>
    <source>
        <strain evidence="1">MCA 3950</strain>
    </source>
</reference>
<dbReference type="AlphaFoldDB" id="A0A9P8AW15"/>